<keyword evidence="3" id="KW-0786">Thiamine pyrophosphate</keyword>
<evidence type="ECO:0000256" key="2">
    <source>
        <dbReference type="ARBA" id="ARBA00007131"/>
    </source>
</evidence>
<organism evidence="5 6">
    <name type="scientific">Hufsiella arboris</name>
    <dbReference type="NCBI Taxonomy" id="2695275"/>
    <lineage>
        <taxon>Bacteria</taxon>
        <taxon>Pseudomonadati</taxon>
        <taxon>Bacteroidota</taxon>
        <taxon>Sphingobacteriia</taxon>
        <taxon>Sphingobacteriales</taxon>
        <taxon>Sphingobacteriaceae</taxon>
        <taxon>Hufsiella</taxon>
    </lineage>
</organism>
<keyword evidence="6" id="KW-1185">Reference proteome</keyword>
<dbReference type="Gene3D" id="3.40.50.970">
    <property type="match status" value="1"/>
</dbReference>
<name>A0A7K1Y9V2_9SPHI</name>
<dbReference type="InterPro" id="IPR029061">
    <property type="entry name" value="THDP-binding"/>
</dbReference>
<gene>
    <name evidence="5" type="ORF">GS399_07615</name>
</gene>
<dbReference type="EMBL" id="WVHT01000003">
    <property type="protein sequence ID" value="MXV50838.1"/>
    <property type="molecule type" value="Genomic_DNA"/>
</dbReference>
<dbReference type="PANTHER" id="PTHR47514:SF1">
    <property type="entry name" value="TRANSKETOLASE N-TERMINAL SECTION-RELATED"/>
    <property type="match status" value="1"/>
</dbReference>
<proteinExistence type="inferred from homology"/>
<dbReference type="CDD" id="cd02012">
    <property type="entry name" value="TPP_TK"/>
    <property type="match status" value="1"/>
</dbReference>
<evidence type="ECO:0000313" key="5">
    <source>
        <dbReference type="EMBL" id="MXV50838.1"/>
    </source>
</evidence>
<sequence length="281" mass="31011">MEINYTKLEDIARQVRRDVVRMVHGCQSGHPGGSLGCTDFFVALYFQTLKHNKDFNMDGENEDLFFLSNGHISPVWYSVLARSGYYPIEELATFRKLNSRLQGHPTTHEHLPGIRIASGSLGQGLSVAIGAALTKKLNGDPSLVFTLHGDGELQEGQIWEAAMFAPHNKVDNLISTIDVNGQQIDGPTDKVLSLGNLKAKFEAFGWDVLEMNGNDLTDVVRVLELAKSKTFKGKPIMILMQTNMGHGVDFMMGSHKWHGVAPNDEQLSLALAQLESTIGDY</sequence>
<dbReference type="PANTHER" id="PTHR47514">
    <property type="entry name" value="TRANSKETOLASE N-TERMINAL SECTION-RELATED"/>
    <property type="match status" value="1"/>
</dbReference>
<dbReference type="InterPro" id="IPR005474">
    <property type="entry name" value="Transketolase_N"/>
</dbReference>
<evidence type="ECO:0000256" key="3">
    <source>
        <dbReference type="ARBA" id="ARBA00023052"/>
    </source>
</evidence>
<dbReference type="Proteomes" id="UP000466586">
    <property type="component" value="Unassembled WGS sequence"/>
</dbReference>
<comment type="similarity">
    <text evidence="2">Belongs to the transketolase family.</text>
</comment>
<comment type="cofactor">
    <cofactor evidence="1">
        <name>thiamine diphosphate</name>
        <dbReference type="ChEBI" id="CHEBI:58937"/>
    </cofactor>
</comment>
<feature type="domain" description="Transketolase N-terminal" evidence="4">
    <location>
        <begin position="11"/>
        <end position="268"/>
    </location>
</feature>
<dbReference type="Pfam" id="PF00456">
    <property type="entry name" value="Transketolase_N"/>
    <property type="match status" value="1"/>
</dbReference>
<dbReference type="AlphaFoldDB" id="A0A7K1Y9V2"/>
<dbReference type="SUPFAM" id="SSF52518">
    <property type="entry name" value="Thiamin diphosphate-binding fold (THDP-binding)"/>
    <property type="match status" value="1"/>
</dbReference>
<reference evidence="5 6" key="1">
    <citation type="submission" date="2019-11" db="EMBL/GenBank/DDBJ databases">
        <title>Pedobacter sp. HMF7647 Genome sequencing and assembly.</title>
        <authorList>
            <person name="Kang H."/>
            <person name="Kim H."/>
            <person name="Joh K."/>
        </authorList>
    </citation>
    <scope>NUCLEOTIDE SEQUENCE [LARGE SCALE GENOMIC DNA]</scope>
    <source>
        <strain evidence="5 6">HMF7647</strain>
    </source>
</reference>
<accession>A0A7K1Y9V2</accession>
<evidence type="ECO:0000259" key="4">
    <source>
        <dbReference type="Pfam" id="PF00456"/>
    </source>
</evidence>
<comment type="caution">
    <text evidence="5">The sequence shown here is derived from an EMBL/GenBank/DDBJ whole genome shotgun (WGS) entry which is preliminary data.</text>
</comment>
<evidence type="ECO:0000256" key="1">
    <source>
        <dbReference type="ARBA" id="ARBA00001964"/>
    </source>
</evidence>
<dbReference type="RefSeq" id="WP_160844026.1">
    <property type="nucleotide sequence ID" value="NZ_WVHT01000003.1"/>
</dbReference>
<evidence type="ECO:0000313" key="6">
    <source>
        <dbReference type="Proteomes" id="UP000466586"/>
    </source>
</evidence>
<protein>
    <submittedName>
        <fullName evidence="5">Transketolase</fullName>
    </submittedName>
</protein>